<dbReference type="Gene3D" id="2.180.10.10">
    <property type="entry name" value="RHS repeat-associated core"/>
    <property type="match status" value="1"/>
</dbReference>
<gene>
    <name evidence="1" type="ORF">OL497_24320</name>
</gene>
<dbReference type="PROSITE" id="PS51257">
    <property type="entry name" value="PROKAR_LIPOPROTEIN"/>
    <property type="match status" value="1"/>
</dbReference>
<dbReference type="EMBL" id="JAPDNS010000002">
    <property type="protein sequence ID" value="MCW3487046.1"/>
    <property type="molecule type" value="Genomic_DNA"/>
</dbReference>
<protein>
    <submittedName>
        <fullName evidence="1">RHS repeat protein</fullName>
    </submittedName>
</protein>
<accession>A0ABT3IST8</accession>
<sequence length="291" mass="32935">MKNIIYCLLIPIFITACSTNKNKRAPVRLAAIGIKGESIPQYTFRYDAGGHLVAIVQYLRENDTSTISFRYDAHDRLTSMVTIDSSNQQHTIRQQARITAWDEAGNITAIQYYDGHCRPTRTAKVAWKGGWPSRLKYSDSSQAISWDSCDGNAAWKDLCTTTPSGKKTDTNIVLRSVRAEWDRSESPLRLLANQMLLGPALSPVVHTAPFGYLPNMLLYVGANNPTLVKITEKEKSVYPEKMLAYERSTTLQYFYDYHDNGYPATASVHLHTEGYTKLSTDTRFTMDYTYE</sequence>
<dbReference type="Proteomes" id="UP001207742">
    <property type="component" value="Unassembled WGS sequence"/>
</dbReference>
<organism evidence="1 2">
    <name type="scientific">Chitinophaga nivalis</name>
    <dbReference type="NCBI Taxonomy" id="2991709"/>
    <lineage>
        <taxon>Bacteria</taxon>
        <taxon>Pseudomonadati</taxon>
        <taxon>Bacteroidota</taxon>
        <taxon>Chitinophagia</taxon>
        <taxon>Chitinophagales</taxon>
        <taxon>Chitinophagaceae</taxon>
        <taxon>Chitinophaga</taxon>
    </lineage>
</organism>
<name>A0ABT3IST8_9BACT</name>
<keyword evidence="2" id="KW-1185">Reference proteome</keyword>
<evidence type="ECO:0000313" key="1">
    <source>
        <dbReference type="EMBL" id="MCW3487046.1"/>
    </source>
</evidence>
<evidence type="ECO:0000313" key="2">
    <source>
        <dbReference type="Proteomes" id="UP001207742"/>
    </source>
</evidence>
<dbReference type="InterPro" id="IPR031325">
    <property type="entry name" value="RHS_repeat"/>
</dbReference>
<reference evidence="1 2" key="1">
    <citation type="submission" date="2022-10" db="EMBL/GenBank/DDBJ databases">
        <title>Chitinophaga nivalis PC15 sp. nov., isolated from Pyeongchang county, South Korea.</title>
        <authorList>
            <person name="Trinh H.N."/>
        </authorList>
    </citation>
    <scope>NUCLEOTIDE SEQUENCE [LARGE SCALE GENOMIC DNA]</scope>
    <source>
        <strain evidence="1 2">PC14</strain>
    </source>
</reference>
<dbReference type="Pfam" id="PF05593">
    <property type="entry name" value="RHS_repeat"/>
    <property type="match status" value="1"/>
</dbReference>
<dbReference type="RefSeq" id="WP_264733857.1">
    <property type="nucleotide sequence ID" value="NZ_JAPDNR010000001.1"/>
</dbReference>
<proteinExistence type="predicted"/>
<comment type="caution">
    <text evidence="1">The sequence shown here is derived from an EMBL/GenBank/DDBJ whole genome shotgun (WGS) entry which is preliminary data.</text>
</comment>